<evidence type="ECO:0000313" key="1">
    <source>
        <dbReference type="EMBL" id="HJH10961.1"/>
    </source>
</evidence>
<protein>
    <submittedName>
        <fullName evidence="1">Uncharacterized protein</fullName>
    </submittedName>
</protein>
<evidence type="ECO:0000313" key="2">
    <source>
        <dbReference type="Proteomes" id="UP000700212"/>
    </source>
</evidence>
<comment type="caution">
    <text evidence="1">The sequence shown here is derived from an EMBL/GenBank/DDBJ whole genome shotgun (WGS) entry which is preliminary data.</text>
</comment>
<accession>A0A921NAP7</accession>
<name>A0A921NAP7_9BACL</name>
<organism evidence="1 2">
    <name type="scientific">Metalysinibacillus jejuensis</name>
    <dbReference type="NCBI Taxonomy" id="914327"/>
    <lineage>
        <taxon>Bacteria</taxon>
        <taxon>Bacillati</taxon>
        <taxon>Bacillota</taxon>
        <taxon>Bacilli</taxon>
        <taxon>Bacillales</taxon>
        <taxon>Caryophanaceae</taxon>
        <taxon>Metalysinibacillus</taxon>
    </lineage>
</organism>
<proteinExistence type="predicted"/>
<dbReference type="Proteomes" id="UP000700212">
    <property type="component" value="Unassembled WGS sequence"/>
</dbReference>
<dbReference type="AlphaFoldDB" id="A0A921NAP7"/>
<reference evidence="1" key="1">
    <citation type="journal article" date="2021" name="PeerJ">
        <title>Extensive microbial diversity within the chicken gut microbiome revealed by metagenomics and culture.</title>
        <authorList>
            <person name="Gilroy R."/>
            <person name="Ravi A."/>
            <person name="Getino M."/>
            <person name="Pursley I."/>
            <person name="Horton D.L."/>
            <person name="Alikhan N.F."/>
            <person name="Baker D."/>
            <person name="Gharbi K."/>
            <person name="Hall N."/>
            <person name="Watson M."/>
            <person name="Adriaenssens E.M."/>
            <person name="Foster-Nyarko E."/>
            <person name="Jarju S."/>
            <person name="Secka A."/>
            <person name="Antonio M."/>
            <person name="Oren A."/>
            <person name="Chaudhuri R.R."/>
            <person name="La Ragione R."/>
            <person name="Hildebrand F."/>
            <person name="Pallen M.J."/>
        </authorList>
    </citation>
    <scope>NUCLEOTIDE SEQUENCE</scope>
    <source>
        <strain evidence="1">CHK160-4876</strain>
    </source>
</reference>
<reference evidence="1" key="2">
    <citation type="submission" date="2021-09" db="EMBL/GenBank/DDBJ databases">
        <authorList>
            <person name="Gilroy R."/>
        </authorList>
    </citation>
    <scope>NUCLEOTIDE SEQUENCE</scope>
    <source>
        <strain evidence="1">CHK160-4876</strain>
    </source>
</reference>
<sequence>MKFKQPPNMEGIESESSSLTDIAIDMLMKQLDKPATPAKLNMCISQVKFEPIVN</sequence>
<dbReference type="EMBL" id="DYTV01000056">
    <property type="protein sequence ID" value="HJH10961.1"/>
    <property type="molecule type" value="Genomic_DNA"/>
</dbReference>
<gene>
    <name evidence="1" type="ORF">K8V30_04565</name>
</gene>